<feature type="compositionally biased region" description="Basic and acidic residues" evidence="1">
    <location>
        <begin position="1121"/>
        <end position="1166"/>
    </location>
</feature>
<evidence type="ECO:0000259" key="2">
    <source>
        <dbReference type="Pfam" id="PF15257"/>
    </source>
</evidence>
<feature type="region of interest" description="Disordered" evidence="1">
    <location>
        <begin position="804"/>
        <end position="876"/>
    </location>
</feature>
<evidence type="ECO:0000256" key="1">
    <source>
        <dbReference type="SAM" id="MobiDB-lite"/>
    </source>
</evidence>
<feature type="region of interest" description="Disordered" evidence="1">
    <location>
        <begin position="409"/>
        <end position="451"/>
    </location>
</feature>
<dbReference type="InterPro" id="IPR048257">
    <property type="entry name" value="DUF4590"/>
</dbReference>
<feature type="compositionally biased region" description="Basic and acidic residues" evidence="1">
    <location>
        <begin position="982"/>
        <end position="1033"/>
    </location>
</feature>
<protein>
    <recommendedName>
        <fullName evidence="2">DUF4590 domain-containing protein</fullName>
    </recommendedName>
</protein>
<feature type="region of interest" description="Disordered" evidence="1">
    <location>
        <begin position="476"/>
        <end position="673"/>
    </location>
</feature>
<feature type="compositionally biased region" description="Basic and acidic residues" evidence="1">
    <location>
        <begin position="508"/>
        <end position="517"/>
    </location>
</feature>
<dbReference type="PANTHER" id="PTHR23034">
    <property type="entry name" value="GLUTAMATE-RICH PROTEIN 3"/>
    <property type="match status" value="1"/>
</dbReference>
<evidence type="ECO:0000313" key="4">
    <source>
        <dbReference type="Proteomes" id="UP001314169"/>
    </source>
</evidence>
<feature type="compositionally biased region" description="Basic and acidic residues" evidence="1">
    <location>
        <begin position="1463"/>
        <end position="1475"/>
    </location>
</feature>
<feature type="region of interest" description="Disordered" evidence="1">
    <location>
        <begin position="755"/>
        <end position="774"/>
    </location>
</feature>
<evidence type="ECO:0000313" key="3">
    <source>
        <dbReference type="EMBL" id="CAK6441255.1"/>
    </source>
</evidence>
<reference evidence="3" key="1">
    <citation type="submission" date="2023-12" db="EMBL/GenBank/DDBJ databases">
        <authorList>
            <person name="Brown T."/>
        </authorList>
    </citation>
    <scope>NUCLEOTIDE SEQUENCE</scope>
</reference>
<organism evidence="3 4">
    <name type="scientific">Pipistrellus nathusii</name>
    <name type="common">Nathusius' pipistrelle</name>
    <dbReference type="NCBI Taxonomy" id="59473"/>
    <lineage>
        <taxon>Eukaryota</taxon>
        <taxon>Metazoa</taxon>
        <taxon>Chordata</taxon>
        <taxon>Craniata</taxon>
        <taxon>Vertebrata</taxon>
        <taxon>Euteleostomi</taxon>
        <taxon>Mammalia</taxon>
        <taxon>Eutheria</taxon>
        <taxon>Laurasiatheria</taxon>
        <taxon>Chiroptera</taxon>
        <taxon>Yangochiroptera</taxon>
        <taxon>Vespertilionidae</taxon>
        <taxon>Pipistrellus</taxon>
    </lineage>
</organism>
<keyword evidence="4" id="KW-1185">Reference proteome</keyword>
<feature type="compositionally biased region" description="Low complexity" evidence="1">
    <location>
        <begin position="579"/>
        <end position="591"/>
    </location>
</feature>
<proteinExistence type="predicted"/>
<feature type="compositionally biased region" description="Low complexity" evidence="1">
    <location>
        <begin position="1370"/>
        <end position="1381"/>
    </location>
</feature>
<accession>A0ABN9ZSM8</accession>
<feature type="compositionally biased region" description="Basic and acidic residues" evidence="1">
    <location>
        <begin position="1201"/>
        <end position="1226"/>
    </location>
</feature>
<dbReference type="InterPro" id="IPR027962">
    <property type="entry name" value="ERICH3"/>
</dbReference>
<feature type="compositionally biased region" description="Polar residues" evidence="1">
    <location>
        <begin position="1433"/>
        <end position="1449"/>
    </location>
</feature>
<feature type="compositionally biased region" description="Acidic residues" evidence="1">
    <location>
        <begin position="496"/>
        <end position="507"/>
    </location>
</feature>
<feature type="region of interest" description="Disordered" evidence="1">
    <location>
        <begin position="1368"/>
        <end position="1450"/>
    </location>
</feature>
<feature type="compositionally biased region" description="Acidic residues" evidence="1">
    <location>
        <begin position="1258"/>
        <end position="1270"/>
    </location>
</feature>
<dbReference type="PANTHER" id="PTHR23034:SF2">
    <property type="entry name" value="GLUTAMATE-RICH PROTEIN 3"/>
    <property type="match status" value="1"/>
</dbReference>
<feature type="compositionally biased region" description="Basic and acidic residues" evidence="1">
    <location>
        <begin position="626"/>
        <end position="660"/>
    </location>
</feature>
<feature type="compositionally biased region" description="Basic and acidic residues" evidence="1">
    <location>
        <begin position="417"/>
        <end position="447"/>
    </location>
</feature>
<feature type="region of interest" description="Disordered" evidence="1">
    <location>
        <begin position="260"/>
        <end position="279"/>
    </location>
</feature>
<feature type="compositionally biased region" description="Basic and acidic residues" evidence="1">
    <location>
        <begin position="476"/>
        <end position="495"/>
    </location>
</feature>
<dbReference type="Pfam" id="PF15257">
    <property type="entry name" value="DUF4590"/>
    <property type="match status" value="1"/>
</dbReference>
<feature type="region of interest" description="Disordered" evidence="1">
    <location>
        <begin position="176"/>
        <end position="197"/>
    </location>
</feature>
<feature type="compositionally biased region" description="Acidic residues" evidence="1">
    <location>
        <begin position="923"/>
        <end position="932"/>
    </location>
</feature>
<feature type="region of interest" description="Disordered" evidence="1">
    <location>
        <begin position="1463"/>
        <end position="1486"/>
    </location>
</feature>
<feature type="domain" description="DUF4590" evidence="2">
    <location>
        <begin position="300"/>
        <end position="412"/>
    </location>
</feature>
<feature type="region of interest" description="Disordered" evidence="1">
    <location>
        <begin position="903"/>
        <end position="1286"/>
    </location>
</feature>
<feature type="compositionally biased region" description="Polar residues" evidence="1">
    <location>
        <begin position="1477"/>
        <end position="1486"/>
    </location>
</feature>
<feature type="compositionally biased region" description="Basic and acidic residues" evidence="1">
    <location>
        <begin position="550"/>
        <end position="560"/>
    </location>
</feature>
<dbReference type="EMBL" id="OY882859">
    <property type="protein sequence ID" value="CAK6441255.1"/>
    <property type="molecule type" value="Genomic_DNA"/>
</dbReference>
<dbReference type="Proteomes" id="UP001314169">
    <property type="component" value="Chromosome 2"/>
</dbReference>
<gene>
    <name evidence="3" type="ORF">MPIPNATIZW_LOCUS9561</name>
</gene>
<feature type="compositionally biased region" description="Basic and acidic residues" evidence="1">
    <location>
        <begin position="1277"/>
        <end position="1286"/>
    </location>
</feature>
<sequence>MSHSHPSGLLAAYNSLTDKHLVGYFNNTRIRRHLLRSGLITRNGRILSEKEYRLNIMKRDHQKYIRECLAQAIFHKVLDMERYHQLEIKKKLETLARKERIQRFKGEPTRWSIEKNMPVLSPHPPVGPKTNRGCSVLVDEGHSSPITVTAPRPHTAPGIMQPPLRLQPLPRHPTAGTVPKITPGSRSKTSPLETEAPFPFRGKKAMMKLRNSMDNSQGMKQYQPLNINSYMMPVPPRPPSPNGKITRENRSETWRRRRFRPTTAPNGLEPASAGDSRRINKTPLHSNAVITMIYLGKTTHLRFDYPDFRDEIKVCQQHCGGENLCVYRGKLLEKETFQFISKRHHGFPFSLTFFLNGMQVNRLSSCCEYKHRKGSRLGGKGSYFGFVCVEKSSPCYKCIIAMGLDKKPTSPKFRKQKSLEKREEPKDEGKLRKDGAYMVPRRNEMEGSKTSSAVFFSADEEKPGVEDVRTAVEEMEHKGKEHVWEDDQENTFKYEYEEDFEVDEEQQDEKANKKGQSDDQMNEMLKSPSDDEKDNLDPEKDSDISSQKAPDVDDSVKDESDGCSDSELEEDKQDIKTASSSSCRSHPYSSSSEDESVLEDREMHADDSADESDRSSSSQELSGNDEPGKSHLPIEDSLEIEGKKIIKADVGIKPRPREESLENVLEETENGTQMIADGLSEQSWEHVSKEEKENYRNELWKGSTAEGKDKKAGLYRVEKGVPNRILMVEESTALTSNGESKPVASEMYTLEKEAAMEEDEVPQHRDADTLEEKGGVILRSKAGINEVSLGEWKPTAEQPALVALSTGERETRQDITSGAEAEGARELDEEELNQMGKEAARASGSLNEEEAPEQQALMQTLLETEKAASEEEQSSGKAVFINKAAAQISECVQEVAALLAVTPEKGEAERGVSVSEAGSEQPGMEDSEEEASIDLAGMAPEDDSACEREDGSKEAVYGGEEPDKVRKTVVRTETPLSSSTCEKTETTRMRISEESFEELCEKAEKRKDVETEVESNRKDDRKERLPEELDAARQRRKAERPTPLGETESETEEVIRANALQDEDILAEEQKFKGEEGEIMNDVRPVEETPGPPDETECDVENAAPVEGPEWTEDTGPQGDDSPRERAMLEAAPEFEKSLENIVSGRKDGGGERLREAGDTVHKGRAELLCGENGEKAAPSDQDEGPGPEGDSVLGAPESDPEGHAQEQTAKDQDGLAGLERREREGSFQGRQGVGATAITQEDIFEGESMMAEKLSEEVMDENPEEEVDQEGSLGKGEMKNGHKEGVGSLQERMIVANGDLQEGVVTGMADEKREVLADLKIAEGKTEANIAFPFSDVSDEKTWHKVDELLEKTASVEKVAGEEIALSREQVPTVEEVTVTGASEAEVGALGESSDLEEKTPKLGPEQKGGEAEMGSHGGGQESGKAEDVSLGLSQQTESELSRESLQNVVILPGKANCLEIQEKQEHTEQRESENTDVSLNSKEA</sequence>
<feature type="compositionally biased region" description="Basic and acidic residues" evidence="1">
    <location>
        <begin position="598"/>
        <end position="614"/>
    </location>
</feature>
<name>A0ABN9ZSM8_PIPNA</name>
<feature type="compositionally biased region" description="Acidic residues" evidence="1">
    <location>
        <begin position="561"/>
        <end position="572"/>
    </location>
</feature>